<proteinExistence type="predicted"/>
<evidence type="ECO:0000256" key="1">
    <source>
        <dbReference type="SAM" id="MobiDB-lite"/>
    </source>
</evidence>
<feature type="region of interest" description="Disordered" evidence="1">
    <location>
        <begin position="110"/>
        <end position="136"/>
    </location>
</feature>
<sequence>MSSLNGAFWNEKEEDIKSAIHALGSAGLPININKACEQLADCIIGSYDDATSLLEYKTAWCHKIGQVLNDLKIEYSSTKPNWEYIAMSINDKRLGLRHYALQVTRNTNINSSDSSRTTTAATTTATSTTSESSNTTKQLKLCSDDREKIKNLYDSLDESKIWKLSTGTVVEEKMKEFALNCIYEHPVHSMILDLSDINWKKYLTAEEINEVKTFKQKELVGLPSEVEDYIESLQKSTDSVALKTQLTEDLDCSACSWIKRTLLEYLNLFECNYLPLTDQSEGDFLRRVWFFLDTVFDNSKISCRGGEKSSKSSAATRSNERTIGGEQKMERMLVGRKVDLLFERQHLEYGCSECGRYADQTKELYDGSFKMVKVLKDMLYNLHNIAPSSVREFIVIGFLMFENKFSLALCNSPMGYVTRITRTRVLFLPEESDDICIKLLLMLKLAYQARLIMERTNEIVRRSASEVEVVSEFIPPCFNAGKRKRSNEV</sequence>
<protein>
    <submittedName>
        <fullName evidence="2">Uncharacterized protein</fullName>
    </submittedName>
</protein>
<organism evidence="2 3">
    <name type="scientific">Parasitella parasitica</name>
    <dbReference type="NCBI Taxonomy" id="35722"/>
    <lineage>
        <taxon>Eukaryota</taxon>
        <taxon>Fungi</taxon>
        <taxon>Fungi incertae sedis</taxon>
        <taxon>Mucoromycota</taxon>
        <taxon>Mucoromycotina</taxon>
        <taxon>Mucoromycetes</taxon>
        <taxon>Mucorales</taxon>
        <taxon>Mucorineae</taxon>
        <taxon>Mucoraceae</taxon>
        <taxon>Parasitella</taxon>
    </lineage>
</organism>
<dbReference type="EMBL" id="LN733060">
    <property type="protein sequence ID" value="CEP16334.1"/>
    <property type="molecule type" value="Genomic_DNA"/>
</dbReference>
<dbReference type="AlphaFoldDB" id="A0A0B7NN18"/>
<name>A0A0B7NN18_9FUNG</name>
<dbReference type="Proteomes" id="UP000054107">
    <property type="component" value="Unassembled WGS sequence"/>
</dbReference>
<evidence type="ECO:0000313" key="3">
    <source>
        <dbReference type="Proteomes" id="UP000054107"/>
    </source>
</evidence>
<gene>
    <name evidence="2" type="primary">PARPA_10590.1 scaffold 41210</name>
</gene>
<reference evidence="2 3" key="1">
    <citation type="submission" date="2014-09" db="EMBL/GenBank/DDBJ databases">
        <authorList>
            <person name="Ellenberger Sabrina"/>
        </authorList>
    </citation>
    <scope>NUCLEOTIDE SEQUENCE [LARGE SCALE GENOMIC DNA]</scope>
    <source>
        <strain evidence="2 3">CBS 412.66</strain>
    </source>
</reference>
<accession>A0A0B7NN18</accession>
<dbReference type="OrthoDB" id="2278533at2759"/>
<feature type="compositionally biased region" description="Low complexity" evidence="1">
    <location>
        <begin position="111"/>
        <end position="136"/>
    </location>
</feature>
<evidence type="ECO:0000313" key="2">
    <source>
        <dbReference type="EMBL" id="CEP16334.1"/>
    </source>
</evidence>
<keyword evidence="3" id="KW-1185">Reference proteome</keyword>